<dbReference type="Proteomes" id="UP001234216">
    <property type="component" value="Unassembled WGS sequence"/>
</dbReference>
<protein>
    <submittedName>
        <fullName evidence="2">Uncharacterized protein</fullName>
    </submittedName>
</protein>
<name>A0AAW8FCD9_9ACTN</name>
<gene>
    <name evidence="2" type="ORF">QFZ22_003772</name>
</gene>
<evidence type="ECO:0000313" key="2">
    <source>
        <dbReference type="EMBL" id="MDQ0907787.1"/>
    </source>
</evidence>
<proteinExistence type="predicted"/>
<dbReference type="AlphaFoldDB" id="A0AAW8FCD9"/>
<evidence type="ECO:0000256" key="1">
    <source>
        <dbReference type="SAM" id="MobiDB-lite"/>
    </source>
</evidence>
<sequence>MQEQAYASNAYEPSPYASGQQMSMAEALAHSGRNDAALEALNRESVLSQSGPLFEIETA</sequence>
<dbReference type="EMBL" id="JAUSZV010000005">
    <property type="protein sequence ID" value="MDQ0907787.1"/>
    <property type="molecule type" value="Genomic_DNA"/>
</dbReference>
<reference evidence="2" key="1">
    <citation type="submission" date="2023-07" db="EMBL/GenBank/DDBJ databases">
        <title>Comparative genomics of wheat-associated soil bacteria to identify genetic determinants of phenazine resistance.</title>
        <authorList>
            <person name="Mouncey N."/>
        </authorList>
    </citation>
    <scope>NUCLEOTIDE SEQUENCE</scope>
    <source>
        <strain evidence="2">V4I22</strain>
    </source>
</reference>
<feature type="region of interest" description="Disordered" evidence="1">
    <location>
        <begin position="1"/>
        <end position="27"/>
    </location>
</feature>
<comment type="caution">
    <text evidence="2">The sequence shown here is derived from an EMBL/GenBank/DDBJ whole genome shotgun (WGS) entry which is preliminary data.</text>
</comment>
<accession>A0AAW8FCD9</accession>
<evidence type="ECO:0000313" key="3">
    <source>
        <dbReference type="Proteomes" id="UP001234216"/>
    </source>
</evidence>
<organism evidence="2 3">
    <name type="scientific">Streptomyces canus</name>
    <dbReference type="NCBI Taxonomy" id="58343"/>
    <lineage>
        <taxon>Bacteria</taxon>
        <taxon>Bacillati</taxon>
        <taxon>Actinomycetota</taxon>
        <taxon>Actinomycetes</taxon>
        <taxon>Kitasatosporales</taxon>
        <taxon>Streptomycetaceae</taxon>
        <taxon>Streptomyces</taxon>
        <taxon>Streptomyces aurantiacus group</taxon>
    </lineage>
</organism>